<keyword evidence="11" id="KW-1185">Reference proteome</keyword>
<dbReference type="GO" id="GO:0005759">
    <property type="term" value="C:mitochondrial matrix"/>
    <property type="evidence" value="ECO:0007669"/>
    <property type="project" value="TreeGrafter"/>
</dbReference>
<keyword evidence="5" id="KW-0143">Chaperone</keyword>
<dbReference type="InterPro" id="IPR027417">
    <property type="entry name" value="P-loop_NTPase"/>
</dbReference>
<dbReference type="InterPro" id="IPR001270">
    <property type="entry name" value="ClpA/B"/>
</dbReference>
<dbReference type="Pfam" id="PF17871">
    <property type="entry name" value="AAA_lid_9"/>
    <property type="match status" value="1"/>
</dbReference>
<evidence type="ECO:0000313" key="11">
    <source>
        <dbReference type="Proteomes" id="UP000279259"/>
    </source>
</evidence>
<keyword evidence="4" id="KW-0067">ATP-binding</keyword>
<proteinExistence type="inferred from homology"/>
<feature type="region of interest" description="Disordered" evidence="7">
    <location>
        <begin position="46"/>
        <end position="98"/>
    </location>
</feature>
<feature type="domain" description="AAA+ ATPase" evidence="8">
    <location>
        <begin position="541"/>
        <end position="716"/>
    </location>
</feature>
<evidence type="ECO:0000313" key="10">
    <source>
        <dbReference type="EMBL" id="RSH88823.1"/>
    </source>
</evidence>
<evidence type="ECO:0000256" key="5">
    <source>
        <dbReference type="ARBA" id="ARBA00023186"/>
    </source>
</evidence>
<dbReference type="GO" id="GO:0043335">
    <property type="term" value="P:protein unfolding"/>
    <property type="evidence" value="ECO:0007669"/>
    <property type="project" value="TreeGrafter"/>
</dbReference>
<dbReference type="Gene3D" id="3.40.50.300">
    <property type="entry name" value="P-loop containing nucleotide triphosphate hydrolases"/>
    <property type="match status" value="3"/>
</dbReference>
<dbReference type="GO" id="GO:0034605">
    <property type="term" value="P:cellular response to heat"/>
    <property type="evidence" value="ECO:0007669"/>
    <property type="project" value="TreeGrafter"/>
</dbReference>
<evidence type="ECO:0000256" key="6">
    <source>
        <dbReference type="SAM" id="Coils"/>
    </source>
</evidence>
<dbReference type="FunFam" id="3.40.50.300:FF:000010">
    <property type="entry name" value="Chaperone clpB 1, putative"/>
    <property type="match status" value="1"/>
</dbReference>
<name>A0A427YCN6_9TREE</name>
<dbReference type="InterPro" id="IPR003593">
    <property type="entry name" value="AAA+_ATPase"/>
</dbReference>
<feature type="domain" description="AAA+ ATPase" evidence="8">
    <location>
        <begin position="139"/>
        <end position="283"/>
    </location>
</feature>
<keyword evidence="3" id="KW-0547">Nucleotide-binding</keyword>
<feature type="region of interest" description="Disordered" evidence="7">
    <location>
        <begin position="818"/>
        <end position="850"/>
    </location>
</feature>
<dbReference type="InterPro" id="IPR019489">
    <property type="entry name" value="Clp_ATPase_C"/>
</dbReference>
<comment type="caution">
    <text evidence="10">The sequence shown here is derived from an EMBL/GenBank/DDBJ whole genome shotgun (WGS) entry which is preliminary data.</text>
</comment>
<keyword evidence="6" id="KW-0175">Coiled coil</keyword>
<dbReference type="PROSITE" id="PS00870">
    <property type="entry name" value="CLPAB_1"/>
    <property type="match status" value="1"/>
</dbReference>
<feature type="coiled-coil region" evidence="6">
    <location>
        <begin position="352"/>
        <end position="466"/>
    </location>
</feature>
<dbReference type="Proteomes" id="UP000279259">
    <property type="component" value="Unassembled WGS sequence"/>
</dbReference>
<protein>
    <submittedName>
        <fullName evidence="10">Chaperone ATPase hsp78</fullName>
    </submittedName>
</protein>
<dbReference type="Pfam" id="PF07724">
    <property type="entry name" value="AAA_2"/>
    <property type="match status" value="1"/>
</dbReference>
<dbReference type="SMART" id="SM01086">
    <property type="entry name" value="ClpB_D2-small"/>
    <property type="match status" value="1"/>
</dbReference>
<keyword evidence="2" id="KW-0677">Repeat</keyword>
<evidence type="ECO:0000256" key="2">
    <source>
        <dbReference type="ARBA" id="ARBA00022737"/>
    </source>
</evidence>
<dbReference type="CDD" id="cd00009">
    <property type="entry name" value="AAA"/>
    <property type="match status" value="1"/>
</dbReference>
<feature type="compositionally biased region" description="Gly residues" evidence="7">
    <location>
        <begin position="57"/>
        <end position="85"/>
    </location>
</feature>
<dbReference type="InterPro" id="IPR018368">
    <property type="entry name" value="ClpA/B_CS1"/>
</dbReference>
<dbReference type="SUPFAM" id="SSF52540">
    <property type="entry name" value="P-loop containing nucleoside triphosphate hydrolases"/>
    <property type="match status" value="2"/>
</dbReference>
<evidence type="ECO:0000256" key="7">
    <source>
        <dbReference type="SAM" id="MobiDB-lite"/>
    </source>
</evidence>
<dbReference type="PRINTS" id="PR00300">
    <property type="entry name" value="CLPPROTEASEA"/>
</dbReference>
<dbReference type="InterPro" id="IPR041546">
    <property type="entry name" value="ClpA/ClpB_AAA_lid"/>
</dbReference>
<dbReference type="CDD" id="cd19499">
    <property type="entry name" value="RecA-like_ClpB_Hsp104-like"/>
    <property type="match status" value="1"/>
</dbReference>
<dbReference type="PANTHER" id="PTHR11638">
    <property type="entry name" value="ATP-DEPENDENT CLP PROTEASE"/>
    <property type="match status" value="1"/>
</dbReference>
<accession>A0A427YCN6</accession>
<feature type="compositionally biased region" description="Basic and acidic residues" evidence="7">
    <location>
        <begin position="820"/>
        <end position="838"/>
    </location>
</feature>
<dbReference type="EMBL" id="RSCD01000016">
    <property type="protein sequence ID" value="RSH88823.1"/>
    <property type="molecule type" value="Genomic_DNA"/>
</dbReference>
<gene>
    <name evidence="10" type="primary">HSP78</name>
    <name evidence="10" type="ORF">EHS25_003051</name>
</gene>
<dbReference type="FunFam" id="3.40.50.300:FF:000025">
    <property type="entry name" value="ATP-dependent Clp protease subunit"/>
    <property type="match status" value="1"/>
</dbReference>
<comment type="similarity">
    <text evidence="1">Belongs to the ClpA/ClpB family.</text>
</comment>
<evidence type="ECO:0000256" key="1">
    <source>
        <dbReference type="ARBA" id="ARBA00008675"/>
    </source>
</evidence>
<dbReference type="SMART" id="SM00382">
    <property type="entry name" value="AAA"/>
    <property type="match status" value="2"/>
</dbReference>
<organism evidence="10 11">
    <name type="scientific">Saitozyma podzolica</name>
    <dbReference type="NCBI Taxonomy" id="1890683"/>
    <lineage>
        <taxon>Eukaryota</taxon>
        <taxon>Fungi</taxon>
        <taxon>Dikarya</taxon>
        <taxon>Basidiomycota</taxon>
        <taxon>Agaricomycotina</taxon>
        <taxon>Tremellomycetes</taxon>
        <taxon>Tremellales</taxon>
        <taxon>Trimorphomycetaceae</taxon>
        <taxon>Saitozyma</taxon>
    </lineage>
</organism>
<evidence type="ECO:0000259" key="9">
    <source>
        <dbReference type="SMART" id="SM01086"/>
    </source>
</evidence>
<dbReference type="FunFam" id="3.40.50.300:FF:000120">
    <property type="entry name" value="ATP-dependent chaperone ClpB"/>
    <property type="match status" value="1"/>
</dbReference>
<dbReference type="Gene3D" id="1.10.8.60">
    <property type="match status" value="1"/>
</dbReference>
<sequence length="850" mass="93910">MLVRRQLIRTSQLARPRTLNTSTRITPPSLPRAAALVSIRPASLNQLESKRSYGTGPPRGGGPPFGGGPPYGGGPGGPGGFGGMRFPGQPQQPQQEEKGQYLNQYSIDLTKLAREGKLDPIIGRDEEIRRTIQILSRRTKSNPVLLGLPGVGKTAILEGLATRIVNKEVPESLHGKRLLSLDLSMLLAGTGVRGEFENRFKGLLKDIEAEEGNVICFIDELHTLLNLGKAEGSMDAGNMIKPALARGLQLVGATTLDEYRKTIEKDAALQRRFQPIMVNEPSVESTISILRGLKARFEAHFGVQIADSALVTSAVYSDRYIADRFLPDKAIDLVDEACSALKLAQESRPTALESLDRAIVTLEIERESLKNEEDQFSVSRREKVEAELEEKKAEQKRLTERWQKERARVAEIKDIKQQIDRSNTELEAAQRNGEFERASRLRYAAIPGLQQKLKEMSEAVAKSEEEEGLTVRDKVTSEDIAVVVAKSTGIPVTNLLKGERERLIHMEDALKQRVIGQDSVVRAVSNAIRLSRAGLQAPTRPLASFLFLGPTGVGKSELCKSLADFLFADERRALIQINMSEFHDKHTISRLVGSTPGFVGYEEGGQLTEAVRRRPYSVVVFDEIEKAHPDVANILLQILDEGTLTDGQGRQVNFKNTIIALTSNLGSEALYEPGATNPDGTITDAARSQVLDAVGHFFKPELINRLDELLVFNKLPPGIILDIVDLRLRETQSRLSSRRISLDVTNEAKRWLATKGYSEQFGARAVSRVIRDKVVTRLAASMLEGQIKDGEIVTIAVDQDKDELEITSRPDPAIVVEPQGTERHTATLRGGQEERPIEILEDEEGHHRKV</sequence>
<dbReference type="GO" id="GO:0005524">
    <property type="term" value="F:ATP binding"/>
    <property type="evidence" value="ECO:0007669"/>
    <property type="project" value="UniProtKB-KW"/>
</dbReference>
<dbReference type="GO" id="GO:0042026">
    <property type="term" value="P:protein refolding"/>
    <property type="evidence" value="ECO:0007669"/>
    <property type="project" value="TreeGrafter"/>
</dbReference>
<dbReference type="GO" id="GO:0016887">
    <property type="term" value="F:ATP hydrolysis activity"/>
    <property type="evidence" value="ECO:0007669"/>
    <property type="project" value="InterPro"/>
</dbReference>
<dbReference type="OrthoDB" id="47330at2759"/>
<dbReference type="InterPro" id="IPR003959">
    <property type="entry name" value="ATPase_AAA_core"/>
</dbReference>
<reference evidence="10 11" key="1">
    <citation type="submission" date="2018-11" db="EMBL/GenBank/DDBJ databases">
        <title>Genome sequence of Saitozyma podzolica DSM 27192.</title>
        <authorList>
            <person name="Aliyu H."/>
            <person name="Gorte O."/>
            <person name="Ochsenreither K."/>
        </authorList>
    </citation>
    <scope>NUCLEOTIDE SEQUENCE [LARGE SCALE GENOMIC DNA]</scope>
    <source>
        <strain evidence="10 11">DSM 27192</strain>
    </source>
</reference>
<evidence type="ECO:0000259" key="8">
    <source>
        <dbReference type="SMART" id="SM00382"/>
    </source>
</evidence>
<dbReference type="InterPro" id="IPR050130">
    <property type="entry name" value="ClpA_ClpB"/>
</dbReference>
<dbReference type="AlphaFoldDB" id="A0A427YCN6"/>
<dbReference type="Pfam" id="PF00004">
    <property type="entry name" value="AAA"/>
    <property type="match status" value="1"/>
</dbReference>
<evidence type="ECO:0000256" key="4">
    <source>
        <dbReference type="ARBA" id="ARBA00022840"/>
    </source>
</evidence>
<feature type="domain" description="Clp ATPase C-terminal" evidence="9">
    <location>
        <begin position="715"/>
        <end position="806"/>
    </location>
</feature>
<evidence type="ECO:0000256" key="3">
    <source>
        <dbReference type="ARBA" id="ARBA00022741"/>
    </source>
</evidence>
<dbReference type="Pfam" id="PF10431">
    <property type="entry name" value="ClpB_D2-small"/>
    <property type="match status" value="1"/>
</dbReference>
<dbReference type="PANTHER" id="PTHR11638:SF176">
    <property type="entry name" value="HEAT SHOCK PROTEIN 78, MITOCHONDRIAL"/>
    <property type="match status" value="1"/>
</dbReference>
<dbReference type="STRING" id="1890683.A0A427YCN6"/>